<keyword evidence="1" id="KW-0175">Coiled coil</keyword>
<name>A0A9P5ZZN9_PLEER</name>
<evidence type="ECO:0000313" key="2">
    <source>
        <dbReference type="EMBL" id="KAF9497238.1"/>
    </source>
</evidence>
<comment type="caution">
    <text evidence="2">The sequence shown here is derived from an EMBL/GenBank/DDBJ whole genome shotgun (WGS) entry which is preliminary data.</text>
</comment>
<feature type="coiled-coil region" evidence="1">
    <location>
        <begin position="120"/>
        <end position="147"/>
    </location>
</feature>
<keyword evidence="3" id="KW-1185">Reference proteome</keyword>
<protein>
    <submittedName>
        <fullName evidence="2">Uncharacterized protein</fullName>
    </submittedName>
</protein>
<dbReference type="AlphaFoldDB" id="A0A9P5ZZN9"/>
<gene>
    <name evidence="2" type="ORF">BDN71DRAFT_1444971</name>
</gene>
<accession>A0A9P5ZZN9</accession>
<reference evidence="2" key="1">
    <citation type="submission" date="2020-11" db="EMBL/GenBank/DDBJ databases">
        <authorList>
            <consortium name="DOE Joint Genome Institute"/>
            <person name="Ahrendt S."/>
            <person name="Riley R."/>
            <person name="Andreopoulos W."/>
            <person name="Labutti K."/>
            <person name="Pangilinan J."/>
            <person name="Ruiz-Duenas F.J."/>
            <person name="Barrasa J.M."/>
            <person name="Sanchez-Garcia M."/>
            <person name="Camarero S."/>
            <person name="Miyauchi S."/>
            <person name="Serrano A."/>
            <person name="Linde D."/>
            <person name="Babiker R."/>
            <person name="Drula E."/>
            <person name="Ayuso-Fernandez I."/>
            <person name="Pacheco R."/>
            <person name="Padilla G."/>
            <person name="Ferreira P."/>
            <person name="Barriuso J."/>
            <person name="Kellner H."/>
            <person name="Castanera R."/>
            <person name="Alfaro M."/>
            <person name="Ramirez L."/>
            <person name="Pisabarro A.G."/>
            <person name="Kuo A."/>
            <person name="Tritt A."/>
            <person name="Lipzen A."/>
            <person name="He G."/>
            <person name="Yan M."/>
            <person name="Ng V."/>
            <person name="Cullen D."/>
            <person name="Martin F."/>
            <person name="Rosso M.-N."/>
            <person name="Henrissat B."/>
            <person name="Hibbett D."/>
            <person name="Martinez A.T."/>
            <person name="Grigoriev I.V."/>
        </authorList>
    </citation>
    <scope>NUCLEOTIDE SEQUENCE</scope>
    <source>
        <strain evidence="2">ATCC 90797</strain>
    </source>
</reference>
<proteinExistence type="predicted"/>
<sequence length="658" mass="72632">MVDVESQLSISRIHRLLRPLRSTLVSNTPQALQSKSQRTYSSKSTKFVTNITITPLERIPPPGRAALLGGEQRNQLIELSRKIYVLRDCFRNVVAGALGKDHGASAQVPSLASLCATVMGEALNQHMQELEREIQEEKESVDDAELLEAVESLFEAIPAHQRKWSLVAHALDEIIQAGPIHPTLVHELLQTCLSYRLQRESSTLLRTLLKLACSPISDSDDTALLSHPAHVMYLTELLTSWTGAGFTASHFVNIFTGVLSDPCYASAWSSRATTRLASSLRLQPHTFPLFLRLIHGLMVCIRNCNFNHDMGWILPSQSNGSMTSLLSTWATTLVDCIIKSEPLPETSQLYVSELLQMNDTMGVPVGSSTSPIATLATVALALKDCACVAKSLLEGVIPTTSTYDALLVNLFSPIAGPNYTTIDLHAFISSVEQYASALASANLPRLEASLWACAHSYFDRIRPARDAEVEREANSIKAKLVSNVERSELRCFTKSPYNPRHSSTSFESPNGRVWKWESSFESWVRRGTPIVARTKKRKVEEETPTKPVTRRFSELGQHDTLLSSSLPWEQPFKSCNARRNSSAELVPKFRSLLSTALSNRTVLHDKENIVCRPAKPTSEPTFAVPAVRVPVATCYSSPPSSPVHAPSSEDALNLFSYS</sequence>
<dbReference type="Proteomes" id="UP000807025">
    <property type="component" value="Unassembled WGS sequence"/>
</dbReference>
<evidence type="ECO:0000256" key="1">
    <source>
        <dbReference type="SAM" id="Coils"/>
    </source>
</evidence>
<evidence type="ECO:0000313" key="3">
    <source>
        <dbReference type="Proteomes" id="UP000807025"/>
    </source>
</evidence>
<dbReference type="EMBL" id="MU154545">
    <property type="protein sequence ID" value="KAF9497238.1"/>
    <property type="molecule type" value="Genomic_DNA"/>
</dbReference>
<dbReference type="OrthoDB" id="3158032at2759"/>
<organism evidence="2 3">
    <name type="scientific">Pleurotus eryngii</name>
    <name type="common">Boletus of the steppes</name>
    <dbReference type="NCBI Taxonomy" id="5323"/>
    <lineage>
        <taxon>Eukaryota</taxon>
        <taxon>Fungi</taxon>
        <taxon>Dikarya</taxon>
        <taxon>Basidiomycota</taxon>
        <taxon>Agaricomycotina</taxon>
        <taxon>Agaricomycetes</taxon>
        <taxon>Agaricomycetidae</taxon>
        <taxon>Agaricales</taxon>
        <taxon>Pleurotineae</taxon>
        <taxon>Pleurotaceae</taxon>
        <taxon>Pleurotus</taxon>
    </lineage>
</organism>